<dbReference type="InterPro" id="IPR013752">
    <property type="entry name" value="KPA_reductase"/>
</dbReference>
<evidence type="ECO:0000256" key="6">
    <source>
        <dbReference type="ARBA" id="ARBA00022655"/>
    </source>
</evidence>
<keyword evidence="15" id="KW-1185">Reference proteome</keyword>
<dbReference type="Proteomes" id="UP001057877">
    <property type="component" value="Chromosome"/>
</dbReference>
<evidence type="ECO:0000313" key="14">
    <source>
        <dbReference type="EMBL" id="UVI32181.1"/>
    </source>
</evidence>
<keyword evidence="7 11" id="KW-0521">NADP</keyword>
<evidence type="ECO:0000256" key="9">
    <source>
        <dbReference type="ARBA" id="ARBA00032024"/>
    </source>
</evidence>
<evidence type="ECO:0000256" key="1">
    <source>
        <dbReference type="ARBA" id="ARBA00002919"/>
    </source>
</evidence>
<dbReference type="SUPFAM" id="SSF48179">
    <property type="entry name" value="6-phosphogluconate dehydrogenase C-terminal domain-like"/>
    <property type="match status" value="1"/>
</dbReference>
<dbReference type="SUPFAM" id="SSF51735">
    <property type="entry name" value="NAD(P)-binding Rossmann-fold domains"/>
    <property type="match status" value="1"/>
</dbReference>
<dbReference type="InterPro" id="IPR013332">
    <property type="entry name" value="KPR_N"/>
</dbReference>
<dbReference type="InterPro" id="IPR050838">
    <property type="entry name" value="Ketopantoate_reductase"/>
</dbReference>
<dbReference type="EMBL" id="CP091430">
    <property type="protein sequence ID" value="UVI32181.1"/>
    <property type="molecule type" value="Genomic_DNA"/>
</dbReference>
<evidence type="ECO:0000256" key="2">
    <source>
        <dbReference type="ARBA" id="ARBA00004994"/>
    </source>
</evidence>
<evidence type="ECO:0000256" key="5">
    <source>
        <dbReference type="ARBA" id="ARBA00019465"/>
    </source>
</evidence>
<reference evidence="14" key="1">
    <citation type="submission" date="2022-01" db="EMBL/GenBank/DDBJ databases">
        <title>Paenibacillus spongiae sp. nov., isolated from marine sponge.</title>
        <authorList>
            <person name="Li Z."/>
            <person name="Zhang M."/>
        </authorList>
    </citation>
    <scope>NUCLEOTIDE SEQUENCE</scope>
    <source>
        <strain evidence="14">PHS-Z3</strain>
    </source>
</reference>
<sequence length="314" mass="34019">MRIFIAGAGAIGLLYGTRLVRAGIAVTMLTRTAEQAERLNAEGAALQEGGETAVVRLQAERISDCRVKLPSHDWIWLTVKQTHLDDAFIGEIARLAEQGASVLCLQNGIGHMPRLREAMPSSPLYAAITTEGALKVDARTVRYTGKGQVFFGREKSADLPNMTEAEELSQKMLLDALQSAGINASLSNEMEDRTYNKLLVNAVINPLTALYGVRNGELPLDPLRRTMMAALHAECLSILTAAGMQGDGDSWQRLLNVCEQTASNESSMLSDVRSGRSTEIDWINGGIAALAERMKMPAPLNDAVTVLIKALRSQ</sequence>
<gene>
    <name evidence="14" type="ORF">L1F29_10335</name>
</gene>
<dbReference type="Gene3D" id="1.10.1040.10">
    <property type="entry name" value="N-(1-d-carboxylethyl)-l-norvaline Dehydrogenase, domain 2"/>
    <property type="match status" value="1"/>
</dbReference>
<organism evidence="14 15">
    <name type="scientific">Paenibacillus spongiae</name>
    <dbReference type="NCBI Taxonomy" id="2909671"/>
    <lineage>
        <taxon>Bacteria</taxon>
        <taxon>Bacillati</taxon>
        <taxon>Bacillota</taxon>
        <taxon>Bacilli</taxon>
        <taxon>Bacillales</taxon>
        <taxon>Paenibacillaceae</taxon>
        <taxon>Paenibacillus</taxon>
    </lineage>
</organism>
<dbReference type="RefSeq" id="WP_258388240.1">
    <property type="nucleotide sequence ID" value="NZ_CP091430.1"/>
</dbReference>
<dbReference type="Pfam" id="PF08546">
    <property type="entry name" value="ApbA_C"/>
    <property type="match status" value="1"/>
</dbReference>
<comment type="catalytic activity">
    <reaction evidence="10 11">
        <text>(R)-pantoate + NADP(+) = 2-dehydropantoate + NADPH + H(+)</text>
        <dbReference type="Rhea" id="RHEA:16233"/>
        <dbReference type="ChEBI" id="CHEBI:11561"/>
        <dbReference type="ChEBI" id="CHEBI:15378"/>
        <dbReference type="ChEBI" id="CHEBI:15980"/>
        <dbReference type="ChEBI" id="CHEBI:57783"/>
        <dbReference type="ChEBI" id="CHEBI:58349"/>
        <dbReference type="EC" id="1.1.1.169"/>
    </reaction>
</comment>
<dbReference type="InterPro" id="IPR008927">
    <property type="entry name" value="6-PGluconate_DH-like_C_sf"/>
</dbReference>
<evidence type="ECO:0000256" key="7">
    <source>
        <dbReference type="ARBA" id="ARBA00022857"/>
    </source>
</evidence>
<evidence type="ECO:0000256" key="10">
    <source>
        <dbReference type="ARBA" id="ARBA00048793"/>
    </source>
</evidence>
<feature type="domain" description="Ketopantoate reductase N-terminal" evidence="12">
    <location>
        <begin position="3"/>
        <end position="153"/>
    </location>
</feature>
<evidence type="ECO:0000256" key="4">
    <source>
        <dbReference type="ARBA" id="ARBA00013014"/>
    </source>
</evidence>
<accession>A0ABY5SDZ1</accession>
<evidence type="ECO:0000259" key="13">
    <source>
        <dbReference type="Pfam" id="PF08546"/>
    </source>
</evidence>
<dbReference type="PANTHER" id="PTHR43765:SF2">
    <property type="entry name" value="2-DEHYDROPANTOATE 2-REDUCTASE"/>
    <property type="match status" value="1"/>
</dbReference>
<comment type="function">
    <text evidence="1 11">Catalyzes the NADPH-dependent reduction of ketopantoate into pantoic acid.</text>
</comment>
<name>A0ABY5SDZ1_9BACL</name>
<proteinExistence type="inferred from homology"/>
<comment type="pathway">
    <text evidence="2 11">Cofactor biosynthesis; (R)-pantothenate biosynthesis; (R)-pantoate from 3-methyl-2-oxobutanoate: step 2/2.</text>
</comment>
<feature type="domain" description="Ketopantoate reductase C-terminal" evidence="13">
    <location>
        <begin position="191"/>
        <end position="311"/>
    </location>
</feature>
<dbReference type="Pfam" id="PF02558">
    <property type="entry name" value="ApbA"/>
    <property type="match status" value="1"/>
</dbReference>
<evidence type="ECO:0000256" key="11">
    <source>
        <dbReference type="RuleBase" id="RU362068"/>
    </source>
</evidence>
<dbReference type="InterPro" id="IPR013328">
    <property type="entry name" value="6PGD_dom2"/>
</dbReference>
<dbReference type="NCBIfam" id="TIGR00745">
    <property type="entry name" value="apbA_panE"/>
    <property type="match status" value="1"/>
</dbReference>
<evidence type="ECO:0000259" key="12">
    <source>
        <dbReference type="Pfam" id="PF02558"/>
    </source>
</evidence>
<keyword evidence="6 11" id="KW-0566">Pantothenate biosynthesis</keyword>
<dbReference type="PANTHER" id="PTHR43765">
    <property type="entry name" value="2-DEHYDROPANTOATE 2-REDUCTASE-RELATED"/>
    <property type="match status" value="1"/>
</dbReference>
<comment type="similarity">
    <text evidence="3 11">Belongs to the ketopantoate reductase family.</text>
</comment>
<keyword evidence="8 11" id="KW-0560">Oxidoreductase</keyword>
<dbReference type="EC" id="1.1.1.169" evidence="4 11"/>
<protein>
    <recommendedName>
        <fullName evidence="5 11">2-dehydropantoate 2-reductase</fullName>
        <ecNumber evidence="4 11">1.1.1.169</ecNumber>
    </recommendedName>
    <alternativeName>
        <fullName evidence="9 11">Ketopantoate reductase</fullName>
    </alternativeName>
</protein>
<dbReference type="InterPro" id="IPR003710">
    <property type="entry name" value="ApbA"/>
</dbReference>
<evidence type="ECO:0000313" key="15">
    <source>
        <dbReference type="Proteomes" id="UP001057877"/>
    </source>
</evidence>
<evidence type="ECO:0000256" key="8">
    <source>
        <dbReference type="ARBA" id="ARBA00023002"/>
    </source>
</evidence>
<evidence type="ECO:0000256" key="3">
    <source>
        <dbReference type="ARBA" id="ARBA00007870"/>
    </source>
</evidence>
<dbReference type="InterPro" id="IPR036291">
    <property type="entry name" value="NAD(P)-bd_dom_sf"/>
</dbReference>
<dbReference type="Gene3D" id="3.40.50.720">
    <property type="entry name" value="NAD(P)-binding Rossmann-like Domain"/>
    <property type="match status" value="1"/>
</dbReference>